<gene>
    <name evidence="2" type="ORF">GCM10023150_20780</name>
</gene>
<evidence type="ECO:0000259" key="1">
    <source>
        <dbReference type="PROSITE" id="PS51352"/>
    </source>
</evidence>
<dbReference type="Gene3D" id="3.40.30.10">
    <property type="entry name" value="Glutaredoxin"/>
    <property type="match status" value="1"/>
</dbReference>
<evidence type="ECO:0000313" key="3">
    <source>
        <dbReference type="Proteomes" id="UP001501294"/>
    </source>
</evidence>
<accession>A0ABP8I779</accession>
<dbReference type="Proteomes" id="UP001501294">
    <property type="component" value="Unassembled WGS sequence"/>
</dbReference>
<dbReference type="InterPro" id="IPR000866">
    <property type="entry name" value="AhpC/TSA"/>
</dbReference>
<feature type="domain" description="Thioredoxin" evidence="1">
    <location>
        <begin position="44"/>
        <end position="179"/>
    </location>
</feature>
<evidence type="ECO:0000313" key="2">
    <source>
        <dbReference type="EMBL" id="GAA4352819.1"/>
    </source>
</evidence>
<dbReference type="Pfam" id="PF00578">
    <property type="entry name" value="AhpC-TSA"/>
    <property type="match status" value="1"/>
</dbReference>
<organism evidence="2 3">
    <name type="scientific">Kangiella taiwanensis</name>
    <dbReference type="NCBI Taxonomy" id="1079179"/>
    <lineage>
        <taxon>Bacteria</taxon>
        <taxon>Pseudomonadati</taxon>
        <taxon>Pseudomonadota</taxon>
        <taxon>Gammaproteobacteria</taxon>
        <taxon>Kangiellales</taxon>
        <taxon>Kangiellaceae</taxon>
        <taxon>Kangiella</taxon>
    </lineage>
</organism>
<dbReference type="PROSITE" id="PS51352">
    <property type="entry name" value="THIOREDOXIN_2"/>
    <property type="match status" value="1"/>
</dbReference>
<reference evidence="3" key="1">
    <citation type="journal article" date="2019" name="Int. J. Syst. Evol. Microbiol.">
        <title>The Global Catalogue of Microorganisms (GCM) 10K type strain sequencing project: providing services to taxonomists for standard genome sequencing and annotation.</title>
        <authorList>
            <consortium name="The Broad Institute Genomics Platform"/>
            <consortium name="The Broad Institute Genome Sequencing Center for Infectious Disease"/>
            <person name="Wu L."/>
            <person name="Ma J."/>
        </authorList>
    </citation>
    <scope>NUCLEOTIDE SEQUENCE [LARGE SCALE GENOMIC DNA]</scope>
    <source>
        <strain evidence="3">JCM 17727</strain>
    </source>
</reference>
<sequence length="186" mass="20640">MSESLVLFSLVILAGLTLLNLHLTLGLYKIINNPSLNVKDAHPVPIGEVLPPISARNLLGNQVTNVATEGMPVVLLFLSSKCPTCKEKIPEIEHIDSHAPRAGVDIRLISTESKPRLMHFLKDSSLLHRVFITSRKDYKKLNPSLASPFYLFVDHDRQLQSFGTIGDSDWQVFVEQISSIDSEAQA</sequence>
<name>A0ABP8I779_9GAMM</name>
<dbReference type="InterPro" id="IPR013766">
    <property type="entry name" value="Thioredoxin_domain"/>
</dbReference>
<dbReference type="EMBL" id="BAABFU010000003">
    <property type="protein sequence ID" value="GAA4352819.1"/>
    <property type="molecule type" value="Genomic_DNA"/>
</dbReference>
<proteinExistence type="predicted"/>
<dbReference type="RefSeq" id="WP_223579369.1">
    <property type="nucleotide sequence ID" value="NZ_BAABFU010000003.1"/>
</dbReference>
<keyword evidence="3" id="KW-1185">Reference proteome</keyword>
<dbReference type="InterPro" id="IPR036249">
    <property type="entry name" value="Thioredoxin-like_sf"/>
</dbReference>
<comment type="caution">
    <text evidence="2">The sequence shown here is derived from an EMBL/GenBank/DDBJ whole genome shotgun (WGS) entry which is preliminary data.</text>
</comment>
<protein>
    <recommendedName>
        <fullName evidence="1">Thioredoxin domain-containing protein</fullName>
    </recommendedName>
</protein>
<dbReference type="SUPFAM" id="SSF52833">
    <property type="entry name" value="Thioredoxin-like"/>
    <property type="match status" value="1"/>
</dbReference>